<proteinExistence type="inferred from homology"/>
<dbReference type="NCBIfam" id="TIGR01814">
    <property type="entry name" value="kynureninase"/>
    <property type="match status" value="1"/>
</dbReference>
<name>A0A4R5EUG9_9RHOB</name>
<dbReference type="GO" id="GO:0019441">
    <property type="term" value="P:L-tryptophan catabolic process to kynurenine"/>
    <property type="evidence" value="ECO:0007669"/>
    <property type="project" value="TreeGrafter"/>
</dbReference>
<keyword evidence="9" id="KW-1185">Reference proteome</keyword>
<feature type="binding site" evidence="4">
    <location>
        <position position="210"/>
    </location>
    <ligand>
        <name>pyridoxal 5'-phosphate</name>
        <dbReference type="ChEBI" id="CHEBI:597326"/>
    </ligand>
</feature>
<keyword evidence="1 4" id="KW-0662">Pyridine nucleotide biosynthesis</keyword>
<dbReference type="HAMAP" id="MF_01970">
    <property type="entry name" value="Kynureninase"/>
    <property type="match status" value="1"/>
</dbReference>
<dbReference type="AlphaFoldDB" id="A0A4R5EUG9"/>
<dbReference type="PIRSF" id="PIRSF038800">
    <property type="entry name" value="KYNU"/>
    <property type="match status" value="1"/>
</dbReference>
<dbReference type="GO" id="GO:0030170">
    <property type="term" value="F:pyridoxal phosphate binding"/>
    <property type="evidence" value="ECO:0007669"/>
    <property type="project" value="UniProtKB-UniRule"/>
</dbReference>
<evidence type="ECO:0000256" key="5">
    <source>
        <dbReference type="NCBIfam" id="TIGR01814"/>
    </source>
</evidence>
<dbReference type="UniPathway" id="UPA00253">
    <property type="reaction ID" value="UER00329"/>
</dbReference>
<dbReference type="SUPFAM" id="SSF53383">
    <property type="entry name" value="PLP-dependent transferases"/>
    <property type="match status" value="1"/>
</dbReference>
<evidence type="ECO:0000256" key="7">
    <source>
        <dbReference type="RuleBase" id="RU004508"/>
    </source>
</evidence>
<feature type="binding site" evidence="4">
    <location>
        <position position="266"/>
    </location>
    <ligand>
        <name>pyridoxal 5'-phosphate</name>
        <dbReference type="ChEBI" id="CHEBI:597326"/>
    </ligand>
</feature>
<dbReference type="PANTHER" id="PTHR14084:SF0">
    <property type="entry name" value="KYNURENINASE"/>
    <property type="match status" value="1"/>
</dbReference>
<evidence type="ECO:0000256" key="3">
    <source>
        <dbReference type="ARBA" id="ARBA00022898"/>
    </source>
</evidence>
<reference evidence="8 9" key="1">
    <citation type="submission" date="2019-03" db="EMBL/GenBank/DDBJ databases">
        <authorList>
            <person name="Zhang S."/>
        </authorList>
    </citation>
    <scope>NUCLEOTIDE SEQUENCE [LARGE SCALE GENOMIC DNA]</scope>
    <source>
        <strain evidence="8 9">S4J41</strain>
    </source>
</reference>
<feature type="binding site" evidence="4">
    <location>
        <position position="156"/>
    </location>
    <ligand>
        <name>pyridoxal 5'-phosphate</name>
        <dbReference type="ChEBI" id="CHEBI:597326"/>
    </ligand>
</feature>
<dbReference type="InterPro" id="IPR015422">
    <property type="entry name" value="PyrdxlP-dep_Trfase_small"/>
</dbReference>
<dbReference type="GO" id="GO:0019805">
    <property type="term" value="P:quinolinate biosynthetic process"/>
    <property type="evidence" value="ECO:0007669"/>
    <property type="project" value="UniProtKB-UniRule"/>
</dbReference>
<dbReference type="GO" id="GO:0005737">
    <property type="term" value="C:cytoplasm"/>
    <property type="evidence" value="ECO:0007669"/>
    <property type="project" value="UniProtKB-UniRule"/>
</dbReference>
<comment type="subunit">
    <text evidence="4 6">Homodimer.</text>
</comment>
<dbReference type="GO" id="GO:0030429">
    <property type="term" value="F:kynureninase activity"/>
    <property type="evidence" value="ECO:0007669"/>
    <property type="project" value="UniProtKB-UniRule"/>
</dbReference>
<comment type="cofactor">
    <cofactor evidence="4 6">
        <name>pyridoxal 5'-phosphate</name>
        <dbReference type="ChEBI" id="CHEBI:597326"/>
    </cofactor>
</comment>
<dbReference type="InterPro" id="IPR010111">
    <property type="entry name" value="Kynureninase"/>
</dbReference>
<comment type="similarity">
    <text evidence="7">Belongs to the DegT/DnrJ/EryC1 family.</text>
</comment>
<dbReference type="Proteomes" id="UP000294662">
    <property type="component" value="Unassembled WGS sequence"/>
</dbReference>
<dbReference type="UniPathway" id="UPA00334">
    <property type="reaction ID" value="UER00455"/>
</dbReference>
<dbReference type="Gene3D" id="3.40.640.10">
    <property type="entry name" value="Type I PLP-dependent aspartate aminotransferase-like (Major domain)"/>
    <property type="match status" value="1"/>
</dbReference>
<comment type="catalytic activity">
    <reaction evidence="4 6">
        <text>L-kynurenine + H2O = anthranilate + L-alanine + H(+)</text>
        <dbReference type="Rhea" id="RHEA:16813"/>
        <dbReference type="ChEBI" id="CHEBI:15377"/>
        <dbReference type="ChEBI" id="CHEBI:15378"/>
        <dbReference type="ChEBI" id="CHEBI:16567"/>
        <dbReference type="ChEBI" id="CHEBI:57959"/>
        <dbReference type="ChEBI" id="CHEBI:57972"/>
        <dbReference type="EC" id="3.7.1.3"/>
    </reaction>
</comment>
<dbReference type="InterPro" id="IPR000653">
    <property type="entry name" value="DegT/StrS_aminotransferase"/>
</dbReference>
<comment type="function">
    <text evidence="4 6">Catalyzes the cleavage of L-kynurenine (L-Kyn) and L-3-hydroxykynurenine (L-3OHKyn) into anthranilic acid (AA) and 3-hydroxyanthranilic acid (3-OHAA), respectively.</text>
</comment>
<dbReference type="Gene3D" id="3.90.1150.10">
    <property type="entry name" value="Aspartate Aminotransferase, domain 1"/>
    <property type="match status" value="1"/>
</dbReference>
<comment type="caution">
    <text evidence="8">The sequence shown here is derived from an EMBL/GenBank/DDBJ whole genome shotgun (WGS) entry which is preliminary data.</text>
</comment>
<dbReference type="Pfam" id="PF01041">
    <property type="entry name" value="DegT_DnrJ_EryC1"/>
    <property type="match status" value="1"/>
</dbReference>
<accession>A0A4R5EUG9</accession>
<feature type="modified residue" description="N6-(pyridoxal phosphate)lysine" evidence="4">
    <location>
        <position position="211"/>
    </location>
</feature>
<evidence type="ECO:0000313" key="8">
    <source>
        <dbReference type="EMBL" id="TDE38450.1"/>
    </source>
</evidence>
<dbReference type="RefSeq" id="WP_132828900.1">
    <property type="nucleotide sequence ID" value="NZ_SMFP01000005.1"/>
</dbReference>
<dbReference type="GO" id="GO:0009435">
    <property type="term" value="P:NAD+ biosynthetic process"/>
    <property type="evidence" value="ECO:0007669"/>
    <property type="project" value="UniProtKB-UniRule"/>
</dbReference>
<evidence type="ECO:0000256" key="4">
    <source>
        <dbReference type="HAMAP-Rule" id="MF_01970"/>
    </source>
</evidence>
<dbReference type="OrthoDB" id="9812626at2"/>
<dbReference type="Pfam" id="PF22580">
    <property type="entry name" value="KYNU_C"/>
    <property type="match status" value="1"/>
</dbReference>
<dbReference type="GO" id="GO:0043420">
    <property type="term" value="P:anthranilate metabolic process"/>
    <property type="evidence" value="ECO:0007669"/>
    <property type="project" value="TreeGrafter"/>
</dbReference>
<feature type="binding site" evidence="4">
    <location>
        <begin position="114"/>
        <end position="117"/>
    </location>
    <ligand>
        <name>pyridoxal 5'-phosphate</name>
        <dbReference type="ChEBI" id="CHEBI:597326"/>
    </ligand>
</feature>
<evidence type="ECO:0000256" key="2">
    <source>
        <dbReference type="ARBA" id="ARBA00022801"/>
    </source>
</evidence>
<feature type="binding site" evidence="4">
    <location>
        <position position="185"/>
    </location>
    <ligand>
        <name>pyridoxal 5'-phosphate</name>
        <dbReference type="ChEBI" id="CHEBI:597326"/>
    </ligand>
</feature>
<keyword evidence="3 4" id="KW-0663">Pyridoxal phosphate</keyword>
<sequence length="398" mass="43122">MSQSSLPRKDLFDLPKGVIYLDGNSLGPLPKGAVERVSEAMRAEWGGELIKAWNSAGWMDLPRVVGDRIGELIGAPAGSVATGDTLSIKVYQALAAALKIRPDRRVILSDNGNFPSDLYMAEGLVGLLGQGYELRAPDPEAVAEAITDEVAVVMLTQVDYRTGRMHDMNAITKLAHDAGAVMIWDLAHSAGAVPVDMTGSNAEFAVGCSYKYLNGGPGAPAFIYARPDIVQDVQPALSGWLGHDAPFAMERHYRPAMSTERLRVGTPPILQLTVLQQALTAWDGVDMADLRAASLALTDRFIVEIEARCPQLELATPRDGAIRGSQVSFKFEHGYAAIQALIDRGVIGDFRAPDIMRFGFTPLYIDEGDVIAAAEIIEDVIGNALWRDEKYQTRSRVT</sequence>
<evidence type="ECO:0000256" key="1">
    <source>
        <dbReference type="ARBA" id="ARBA00022642"/>
    </source>
</evidence>
<gene>
    <name evidence="4 8" type="primary">kynU</name>
    <name evidence="8" type="ORF">E1B25_10050</name>
</gene>
<dbReference type="GO" id="GO:0097053">
    <property type="term" value="P:L-kynurenine catabolic process"/>
    <property type="evidence" value="ECO:0007669"/>
    <property type="project" value="UniProtKB-UniRule"/>
</dbReference>
<dbReference type="InterPro" id="IPR015424">
    <property type="entry name" value="PyrdxlP-dep_Trfase"/>
</dbReference>
<comment type="pathway">
    <text evidence="4 6">Amino-acid degradation; L-kynurenine degradation; L-alanine and anthranilate from L-kynurenine: step 1/1.</text>
</comment>
<evidence type="ECO:0000256" key="6">
    <source>
        <dbReference type="PIRNR" id="PIRNR038800"/>
    </source>
</evidence>
<comment type="catalytic activity">
    <reaction evidence="6">
        <text>3-hydroxy-L-kynurenine + H2O = 3-hydroxyanthranilate + L-alanine + H(+)</text>
        <dbReference type="Rhea" id="RHEA:25143"/>
        <dbReference type="ChEBI" id="CHEBI:15377"/>
        <dbReference type="ChEBI" id="CHEBI:15378"/>
        <dbReference type="ChEBI" id="CHEBI:36559"/>
        <dbReference type="ChEBI" id="CHEBI:57972"/>
        <dbReference type="ChEBI" id="CHEBI:58125"/>
        <dbReference type="EC" id="3.7.1.3"/>
    </reaction>
</comment>
<keyword evidence="2 4" id="KW-0378">Hydrolase</keyword>
<dbReference type="EC" id="3.7.1.3" evidence="4 5"/>
<feature type="binding site" evidence="4">
    <location>
        <position position="188"/>
    </location>
    <ligand>
        <name>pyridoxal 5'-phosphate</name>
        <dbReference type="ChEBI" id="CHEBI:597326"/>
    </ligand>
</feature>
<evidence type="ECO:0000313" key="9">
    <source>
        <dbReference type="Proteomes" id="UP000294662"/>
    </source>
</evidence>
<feature type="binding site" evidence="4">
    <location>
        <position position="240"/>
    </location>
    <ligand>
        <name>pyridoxal 5'-phosphate</name>
        <dbReference type="ChEBI" id="CHEBI:597326"/>
    </ligand>
</feature>
<protein>
    <recommendedName>
        <fullName evidence="4 5">Kynureninase</fullName>
        <ecNumber evidence="4 5">3.7.1.3</ecNumber>
    </recommendedName>
    <alternativeName>
        <fullName evidence="4">L-kynurenine hydrolase</fullName>
    </alternativeName>
</protein>
<dbReference type="EMBL" id="SMFP01000005">
    <property type="protein sequence ID" value="TDE38450.1"/>
    <property type="molecule type" value="Genomic_DNA"/>
</dbReference>
<feature type="binding site" evidence="4">
    <location>
        <position position="87"/>
    </location>
    <ligand>
        <name>pyridoxal 5'-phosphate</name>
        <dbReference type="ChEBI" id="CHEBI:597326"/>
    </ligand>
</feature>
<feature type="binding site" evidence="4">
    <location>
        <position position="86"/>
    </location>
    <ligand>
        <name>pyridoxal 5'-phosphate</name>
        <dbReference type="ChEBI" id="CHEBI:597326"/>
    </ligand>
</feature>
<comment type="pathway">
    <text evidence="4 6">Cofactor biosynthesis; NAD(+) biosynthesis; quinolinate from L-kynurenine: step 2/3.</text>
</comment>
<comment type="similarity">
    <text evidence="4 6">Belongs to the kynureninase family.</text>
</comment>
<organism evidence="8 9">
    <name type="scientific">Antarcticimicrobium sediminis</name>
    <dbReference type="NCBI Taxonomy" id="2546227"/>
    <lineage>
        <taxon>Bacteria</taxon>
        <taxon>Pseudomonadati</taxon>
        <taxon>Pseudomonadota</taxon>
        <taxon>Alphaproteobacteria</taxon>
        <taxon>Rhodobacterales</taxon>
        <taxon>Paracoccaceae</taxon>
        <taxon>Antarcticimicrobium</taxon>
    </lineage>
</organism>
<dbReference type="PANTHER" id="PTHR14084">
    <property type="entry name" value="KYNURENINASE"/>
    <property type="match status" value="1"/>
</dbReference>
<dbReference type="InterPro" id="IPR015421">
    <property type="entry name" value="PyrdxlP-dep_Trfase_major"/>
</dbReference>